<dbReference type="InterPro" id="IPR011990">
    <property type="entry name" value="TPR-like_helical_dom_sf"/>
</dbReference>
<name>A0A7W9ETD0_9SPHN</name>
<feature type="region of interest" description="Disordered" evidence="1">
    <location>
        <begin position="119"/>
        <end position="152"/>
    </location>
</feature>
<proteinExistence type="predicted"/>
<dbReference type="Proteomes" id="UP000537161">
    <property type="component" value="Unassembled WGS sequence"/>
</dbReference>
<evidence type="ECO:0008006" key="5">
    <source>
        <dbReference type="Google" id="ProtNLM"/>
    </source>
</evidence>
<dbReference type="Gene3D" id="1.25.40.10">
    <property type="entry name" value="Tetratricopeptide repeat domain"/>
    <property type="match status" value="1"/>
</dbReference>
<dbReference type="SUPFAM" id="SSF48452">
    <property type="entry name" value="TPR-like"/>
    <property type="match status" value="1"/>
</dbReference>
<dbReference type="EMBL" id="JACIJH010000012">
    <property type="protein sequence ID" value="MBB5707881.1"/>
    <property type="molecule type" value="Genomic_DNA"/>
</dbReference>
<dbReference type="RefSeq" id="WP_184100154.1">
    <property type="nucleotide sequence ID" value="NZ_JACIJH010000012.1"/>
</dbReference>
<reference evidence="3 4" key="1">
    <citation type="submission" date="2020-08" db="EMBL/GenBank/DDBJ databases">
        <title>Genomic Encyclopedia of Type Strains, Phase IV (KMG-IV): sequencing the most valuable type-strain genomes for metagenomic binning, comparative biology and taxonomic classification.</title>
        <authorList>
            <person name="Goeker M."/>
        </authorList>
    </citation>
    <scope>NUCLEOTIDE SEQUENCE [LARGE SCALE GENOMIC DNA]</scope>
    <source>
        <strain evidence="3 4">DSM 27163</strain>
    </source>
</reference>
<evidence type="ECO:0000313" key="3">
    <source>
        <dbReference type="EMBL" id="MBB5707881.1"/>
    </source>
</evidence>
<sequence length="577" mass="62295">MDRTKAEASDSGDSDRIVAEELERLLASPLFVRSPVLSRLLQFLVDHRLRGGRSAPKAYAIATEALGRSADFDPAIDSYPRVMVGRLRGLLDRYYADIPWTHRLRVPQGSYEIVVQNRTPPPARTADAPAQEGGGASAEPPTRPGPPARSGGGRRWPWALALLLVAAIAAVWWIVDGRDRLLGRTPVAMPLLQVSAPSAGETPQSRAIARAIDGTLRDGLRRFDLVDLLSARAPGEADPARPADYRLDTSIVRRIDGPVDVTLVLNRVSDQRAIWSTQIRVASEQLPEFDALAPAIAQIAGDYGVIVRDQVQREPDSYAPGYPCLAQFNRMRQMRSTGRVQPIDACLRDTLRTQPADPVVLGALSWLRFGDWQPLRGTKGGKKAFAEARALAMRAYESGPNSSAGLFAMARAHFYAGDCAGGESMGNAALQLNVYDPDITGFLGLFTAACGQGATALPLLQRSVDLDASYAGVPAVTLAFMLAQNGEVERALAILDHMPSPSNLEPQYLMVRAVVLARGGDMAGARALWRRLLDYTHQPATAPAEQVLRQFMITPAVIGRASQVLRETGIAPAKPAA</sequence>
<evidence type="ECO:0000256" key="2">
    <source>
        <dbReference type="SAM" id="Phobius"/>
    </source>
</evidence>
<keyword evidence="4" id="KW-1185">Reference proteome</keyword>
<evidence type="ECO:0000256" key="1">
    <source>
        <dbReference type="SAM" id="MobiDB-lite"/>
    </source>
</evidence>
<dbReference type="AlphaFoldDB" id="A0A7W9ETD0"/>
<gene>
    <name evidence="3" type="ORF">FHR21_003249</name>
</gene>
<feature type="transmembrane region" description="Helical" evidence="2">
    <location>
        <begin position="156"/>
        <end position="175"/>
    </location>
</feature>
<organism evidence="3 4">
    <name type="scientific">Sphingopyxis panaciterrulae</name>
    <dbReference type="NCBI Taxonomy" id="462372"/>
    <lineage>
        <taxon>Bacteria</taxon>
        <taxon>Pseudomonadati</taxon>
        <taxon>Pseudomonadota</taxon>
        <taxon>Alphaproteobacteria</taxon>
        <taxon>Sphingomonadales</taxon>
        <taxon>Sphingomonadaceae</taxon>
        <taxon>Sphingopyxis</taxon>
    </lineage>
</organism>
<comment type="caution">
    <text evidence="3">The sequence shown here is derived from an EMBL/GenBank/DDBJ whole genome shotgun (WGS) entry which is preliminary data.</text>
</comment>
<evidence type="ECO:0000313" key="4">
    <source>
        <dbReference type="Proteomes" id="UP000537161"/>
    </source>
</evidence>
<protein>
    <recommendedName>
        <fullName evidence="5">Tetratricopeptide repeat protein</fullName>
    </recommendedName>
</protein>
<accession>A0A7W9ETD0</accession>
<keyword evidence="2" id="KW-0812">Transmembrane</keyword>
<keyword evidence="2" id="KW-0472">Membrane</keyword>
<keyword evidence="2" id="KW-1133">Transmembrane helix</keyword>